<organism evidence="3 4">
    <name type="scientific">Tahibacter harae</name>
    <dbReference type="NCBI Taxonomy" id="2963937"/>
    <lineage>
        <taxon>Bacteria</taxon>
        <taxon>Pseudomonadati</taxon>
        <taxon>Pseudomonadota</taxon>
        <taxon>Gammaproteobacteria</taxon>
        <taxon>Lysobacterales</taxon>
        <taxon>Rhodanobacteraceae</taxon>
        <taxon>Tahibacter</taxon>
    </lineage>
</organism>
<dbReference type="PANTHER" id="PTHR13847">
    <property type="entry name" value="SARCOSINE DEHYDROGENASE-RELATED"/>
    <property type="match status" value="1"/>
</dbReference>
<evidence type="ECO:0000256" key="1">
    <source>
        <dbReference type="ARBA" id="ARBA00023002"/>
    </source>
</evidence>
<reference evidence="3" key="1">
    <citation type="submission" date="2022-07" db="EMBL/GenBank/DDBJ databases">
        <title>Tahibacter sp., a new gammaproteobacterium isolated from the silt sample collected at pig farm.</title>
        <authorList>
            <person name="Chen H."/>
        </authorList>
    </citation>
    <scope>NUCLEOTIDE SEQUENCE</scope>
    <source>
        <strain evidence="3">P2K</strain>
    </source>
</reference>
<sequence>MNFDAIVIGGGIVGCAIADRLARERRAVCLLERDVLGGAATAASMGHLVVLDDDPAELALSAYSCARWRELAPQLPAAAEYRATGTLWIARDAAEMAEAAHKQRRLAAAGIASELVDEAQLKLCEPALAPGLAGGLRVPADAVVYPPVAAAFLARRAAAAGADVRAGVNVRTLVDGGVILADGSELRAPRVIVANGCAAPELLCSVPVRKRKGHLLITTRLAPTVNHQLVELGYIQSAHGGDGESVAFNVQPRPSGQLLLGSTRQFDDLSCEVTPRLLARLVERAQAFLPGLGSLTALRAWTGFRPTTPDHRPLIGPWPARPGVWLACGHEGLGVTTALGTADLLAAQLFDQPLPFDAAPYAPARFAAQVSHAA</sequence>
<dbReference type="Pfam" id="PF01266">
    <property type="entry name" value="DAO"/>
    <property type="match status" value="1"/>
</dbReference>
<dbReference type="EMBL" id="JANFQO010000003">
    <property type="protein sequence ID" value="MCQ4164004.1"/>
    <property type="molecule type" value="Genomic_DNA"/>
</dbReference>
<dbReference type="SUPFAM" id="SSF54373">
    <property type="entry name" value="FAD-linked reductases, C-terminal domain"/>
    <property type="match status" value="1"/>
</dbReference>
<dbReference type="Proteomes" id="UP001165498">
    <property type="component" value="Unassembled WGS sequence"/>
</dbReference>
<dbReference type="SUPFAM" id="SSF51905">
    <property type="entry name" value="FAD/NAD(P)-binding domain"/>
    <property type="match status" value="1"/>
</dbReference>
<proteinExistence type="predicted"/>
<evidence type="ECO:0000259" key="2">
    <source>
        <dbReference type="Pfam" id="PF01266"/>
    </source>
</evidence>
<feature type="domain" description="FAD dependent oxidoreductase" evidence="2">
    <location>
        <begin position="4"/>
        <end position="347"/>
    </location>
</feature>
<evidence type="ECO:0000313" key="3">
    <source>
        <dbReference type="EMBL" id="MCQ4164004.1"/>
    </source>
</evidence>
<protein>
    <submittedName>
        <fullName evidence="3">FAD-binding oxidoreductase</fullName>
    </submittedName>
</protein>
<dbReference type="Gene3D" id="3.50.50.60">
    <property type="entry name" value="FAD/NAD(P)-binding domain"/>
    <property type="match status" value="1"/>
</dbReference>
<comment type="caution">
    <text evidence="3">The sequence shown here is derived from an EMBL/GenBank/DDBJ whole genome shotgun (WGS) entry which is preliminary data.</text>
</comment>
<accession>A0ABT1QN97</accession>
<dbReference type="InterPro" id="IPR006076">
    <property type="entry name" value="FAD-dep_OxRdtase"/>
</dbReference>
<name>A0ABT1QN97_9GAMM</name>
<gene>
    <name evidence="3" type="ORF">NM961_04705</name>
</gene>
<dbReference type="RefSeq" id="WP_255911925.1">
    <property type="nucleotide sequence ID" value="NZ_JANFQO010000003.1"/>
</dbReference>
<evidence type="ECO:0000313" key="4">
    <source>
        <dbReference type="Proteomes" id="UP001165498"/>
    </source>
</evidence>
<dbReference type="PANTHER" id="PTHR13847:SF287">
    <property type="entry name" value="FAD-DEPENDENT OXIDOREDUCTASE DOMAIN-CONTAINING PROTEIN 1"/>
    <property type="match status" value="1"/>
</dbReference>
<dbReference type="Gene3D" id="3.30.9.10">
    <property type="entry name" value="D-Amino Acid Oxidase, subunit A, domain 2"/>
    <property type="match status" value="1"/>
</dbReference>
<dbReference type="InterPro" id="IPR036188">
    <property type="entry name" value="FAD/NAD-bd_sf"/>
</dbReference>
<keyword evidence="4" id="KW-1185">Reference proteome</keyword>
<keyword evidence="1" id="KW-0560">Oxidoreductase</keyword>